<dbReference type="Gene3D" id="1.20.1440.100">
    <property type="entry name" value="SG protein - dephosphorylation function"/>
    <property type="match status" value="1"/>
</dbReference>
<comment type="function">
    <text evidence="10">Catalyzes the dephosphorylation of histidinol-phosphate to histidinol, the direct precursor of histidine.</text>
</comment>
<dbReference type="Pfam" id="PF12710">
    <property type="entry name" value="HAD"/>
    <property type="match status" value="1"/>
</dbReference>
<sequence>MALAIFDLDDTLIDGDCASLWSQEMARLGWVDGDSFLQRDRELMALYAAGKLAMEDYMTFSLSPLVGRSAEEVAHVVEPFVENIIEPLIHSDACTCLAQHRAIGNRVLIISASGVHLVAPIAQRLGVEHVLAIELEQQHGGYSGRTQGVLTYREGKVSRLLEWLQQHNESLDGAYFYSDSRNDLPLLQKVSKPHAVNPDNVLREHAEQAGWPILHWR</sequence>
<keyword evidence="12" id="KW-1185">Reference proteome</keyword>
<evidence type="ECO:0000256" key="6">
    <source>
        <dbReference type="ARBA" id="ARBA00022801"/>
    </source>
</evidence>
<accession>A0A0A1YF73</accession>
<evidence type="ECO:0000256" key="1">
    <source>
        <dbReference type="ARBA" id="ARBA00004970"/>
    </source>
</evidence>
<dbReference type="EC" id="3.1.3.15" evidence="3"/>
<evidence type="ECO:0000256" key="4">
    <source>
        <dbReference type="ARBA" id="ARBA00021697"/>
    </source>
</evidence>
<dbReference type="STRING" id="1395571.TMS3_0121040"/>
<keyword evidence="5" id="KW-0479">Metal-binding</keyword>
<comment type="similarity">
    <text evidence="2">Belongs to the HAD-like hydrolase superfamily. SerB family.</text>
</comment>
<comment type="pathway">
    <text evidence="1">Amino-acid biosynthesis; L-histidine biosynthesis; L-histidine from 5-phospho-alpha-D-ribose 1-diphosphate: step 8/9.</text>
</comment>
<proteinExistence type="inferred from homology"/>
<evidence type="ECO:0000256" key="2">
    <source>
        <dbReference type="ARBA" id="ARBA00009184"/>
    </source>
</evidence>
<dbReference type="InterPro" id="IPR023214">
    <property type="entry name" value="HAD_sf"/>
</dbReference>
<dbReference type="AlphaFoldDB" id="A0A0A1YF73"/>
<evidence type="ECO:0000256" key="3">
    <source>
        <dbReference type="ARBA" id="ARBA00013085"/>
    </source>
</evidence>
<protein>
    <recommendedName>
        <fullName evidence="4">Histidinol-phosphatase</fullName>
        <ecNumber evidence="3">3.1.3.15</ecNumber>
    </recommendedName>
    <alternativeName>
        <fullName evidence="8">Histidinol-phosphate phosphatase</fullName>
    </alternativeName>
</protein>
<evidence type="ECO:0000256" key="9">
    <source>
        <dbReference type="ARBA" id="ARBA00052092"/>
    </source>
</evidence>
<dbReference type="PANTHER" id="PTHR43344:SF13">
    <property type="entry name" value="PHOSPHATASE RV3661-RELATED"/>
    <property type="match status" value="1"/>
</dbReference>
<dbReference type="OrthoDB" id="9784466at2"/>
<dbReference type="InterPro" id="IPR006385">
    <property type="entry name" value="HAD_hydro_SerB1"/>
</dbReference>
<dbReference type="NCBIfam" id="TIGR01488">
    <property type="entry name" value="HAD-SF-IB"/>
    <property type="match status" value="1"/>
</dbReference>
<comment type="caution">
    <text evidence="11">The sequence shown here is derived from an EMBL/GenBank/DDBJ whole genome shotgun (WGS) entry which is preliminary data.</text>
</comment>
<dbReference type="FunFam" id="3.40.50.1000:FF:000025">
    <property type="entry name" value="HAD hydrolase, family IB"/>
    <property type="match status" value="1"/>
</dbReference>
<dbReference type="InterPro" id="IPR050582">
    <property type="entry name" value="HAD-like_SerB"/>
</dbReference>
<dbReference type="eggNOG" id="COG0560">
    <property type="taxonomic scope" value="Bacteria"/>
</dbReference>
<keyword evidence="7" id="KW-0460">Magnesium</keyword>
<dbReference type="GO" id="GO:0004401">
    <property type="term" value="F:histidinol-phosphatase activity"/>
    <property type="evidence" value="ECO:0007669"/>
    <property type="project" value="UniProtKB-EC"/>
</dbReference>
<dbReference type="GO" id="GO:0046872">
    <property type="term" value="F:metal ion binding"/>
    <property type="evidence" value="ECO:0007669"/>
    <property type="project" value="UniProtKB-KW"/>
</dbReference>
<dbReference type="RefSeq" id="WP_025167160.1">
    <property type="nucleotide sequence ID" value="NZ_AWSQ01000009.1"/>
</dbReference>
<dbReference type="InterPro" id="IPR036412">
    <property type="entry name" value="HAD-like_sf"/>
</dbReference>
<gene>
    <name evidence="11" type="ORF">TMS3_0121040</name>
</gene>
<evidence type="ECO:0000256" key="10">
    <source>
        <dbReference type="ARBA" id="ARBA00053547"/>
    </source>
</evidence>
<reference evidence="11 12" key="1">
    <citation type="journal article" date="2014" name="Genome Announc.">
        <title>Draft Genome Sequence of Petroleum Oil-Degrading Marine Bacterium Pseudomonas taeanensis Strain MS-3, Isolated from a Crude Oil-Contaminated Seashore.</title>
        <authorList>
            <person name="Lee S.Y."/>
            <person name="Kim S.H."/>
            <person name="Lee D.G."/>
            <person name="Shin S."/>
            <person name="Yun S.H."/>
            <person name="Choi C.W."/>
            <person name="Chung Y.H."/>
            <person name="Choi J.S."/>
            <person name="Kahng H.Y."/>
            <person name="Kim S.I."/>
        </authorList>
    </citation>
    <scope>NUCLEOTIDE SEQUENCE [LARGE SCALE GENOMIC DNA]</scope>
    <source>
        <strain evidence="11 12">MS-3</strain>
    </source>
</reference>
<evidence type="ECO:0000256" key="7">
    <source>
        <dbReference type="ARBA" id="ARBA00022842"/>
    </source>
</evidence>
<dbReference type="Gene3D" id="3.40.50.1000">
    <property type="entry name" value="HAD superfamily/HAD-like"/>
    <property type="match status" value="1"/>
</dbReference>
<evidence type="ECO:0000313" key="11">
    <source>
        <dbReference type="EMBL" id="KFX67701.1"/>
    </source>
</evidence>
<name>A0A0A1YF73_9PSED</name>
<dbReference type="EMBL" id="AWSQ01000009">
    <property type="protein sequence ID" value="KFX67701.1"/>
    <property type="molecule type" value="Genomic_DNA"/>
</dbReference>
<comment type="catalytic activity">
    <reaction evidence="9">
        <text>L-histidinol phosphate + H2O = L-histidinol + phosphate</text>
        <dbReference type="Rhea" id="RHEA:14465"/>
        <dbReference type="ChEBI" id="CHEBI:15377"/>
        <dbReference type="ChEBI" id="CHEBI:43474"/>
        <dbReference type="ChEBI" id="CHEBI:57699"/>
        <dbReference type="ChEBI" id="CHEBI:57980"/>
        <dbReference type="EC" id="3.1.3.15"/>
    </reaction>
    <physiologicalReaction direction="left-to-right" evidence="9">
        <dbReference type="Rhea" id="RHEA:14466"/>
    </physiologicalReaction>
</comment>
<dbReference type="Proteomes" id="UP000030063">
    <property type="component" value="Unassembled WGS sequence"/>
</dbReference>
<dbReference type="SUPFAM" id="SSF56784">
    <property type="entry name" value="HAD-like"/>
    <property type="match status" value="1"/>
</dbReference>
<keyword evidence="6 11" id="KW-0378">Hydrolase</keyword>
<dbReference type="CDD" id="cd02612">
    <property type="entry name" value="HAD_PGPPase"/>
    <property type="match status" value="1"/>
</dbReference>
<evidence type="ECO:0000256" key="5">
    <source>
        <dbReference type="ARBA" id="ARBA00022723"/>
    </source>
</evidence>
<dbReference type="NCBIfam" id="TIGR01490">
    <property type="entry name" value="HAD-SF-IB-hyp1"/>
    <property type="match status" value="1"/>
</dbReference>
<evidence type="ECO:0000256" key="8">
    <source>
        <dbReference type="ARBA" id="ARBA00033209"/>
    </source>
</evidence>
<dbReference type="PANTHER" id="PTHR43344">
    <property type="entry name" value="PHOSPHOSERINE PHOSPHATASE"/>
    <property type="match status" value="1"/>
</dbReference>
<organism evidence="11 12">
    <name type="scientific">Pseudomonas taeanensis MS-3</name>
    <dbReference type="NCBI Taxonomy" id="1395571"/>
    <lineage>
        <taxon>Bacteria</taxon>
        <taxon>Pseudomonadati</taxon>
        <taxon>Pseudomonadota</taxon>
        <taxon>Gammaproteobacteria</taxon>
        <taxon>Pseudomonadales</taxon>
        <taxon>Pseudomonadaceae</taxon>
        <taxon>Pseudomonas</taxon>
    </lineage>
</organism>
<evidence type="ECO:0000313" key="12">
    <source>
        <dbReference type="Proteomes" id="UP000030063"/>
    </source>
</evidence>